<dbReference type="PANTHER" id="PTHR11360">
    <property type="entry name" value="MONOCARBOXYLATE TRANSPORTER"/>
    <property type="match status" value="1"/>
</dbReference>
<feature type="transmembrane region" description="Helical" evidence="4">
    <location>
        <begin position="110"/>
        <end position="135"/>
    </location>
</feature>
<dbReference type="EMBL" id="JACHOA010000004">
    <property type="protein sequence ID" value="MBB4614233.1"/>
    <property type="molecule type" value="Genomic_DNA"/>
</dbReference>
<dbReference type="GO" id="GO:0022857">
    <property type="term" value="F:transmembrane transporter activity"/>
    <property type="evidence" value="ECO:0007669"/>
    <property type="project" value="InterPro"/>
</dbReference>
<dbReference type="InterPro" id="IPR050327">
    <property type="entry name" value="Proton-linked_MCT"/>
</dbReference>
<dbReference type="InterPro" id="IPR011701">
    <property type="entry name" value="MFS"/>
</dbReference>
<evidence type="ECO:0000313" key="6">
    <source>
        <dbReference type="Proteomes" id="UP000538566"/>
    </source>
</evidence>
<organism evidence="5 6">
    <name type="scientific">Novosphingobium taihuense</name>
    <dbReference type="NCBI Taxonomy" id="260085"/>
    <lineage>
        <taxon>Bacteria</taxon>
        <taxon>Pseudomonadati</taxon>
        <taxon>Pseudomonadota</taxon>
        <taxon>Alphaproteobacteria</taxon>
        <taxon>Sphingomonadales</taxon>
        <taxon>Sphingomonadaceae</taxon>
        <taxon>Novosphingobium</taxon>
    </lineage>
</organism>
<keyword evidence="1 4" id="KW-0812">Transmembrane</keyword>
<dbReference type="Pfam" id="PF07690">
    <property type="entry name" value="MFS_1"/>
    <property type="match status" value="1"/>
</dbReference>
<evidence type="ECO:0000256" key="1">
    <source>
        <dbReference type="ARBA" id="ARBA00022692"/>
    </source>
</evidence>
<feature type="transmembrane region" description="Helical" evidence="4">
    <location>
        <begin position="220"/>
        <end position="238"/>
    </location>
</feature>
<evidence type="ECO:0000256" key="2">
    <source>
        <dbReference type="ARBA" id="ARBA00022989"/>
    </source>
</evidence>
<feature type="transmembrane region" description="Helical" evidence="4">
    <location>
        <begin position="147"/>
        <end position="168"/>
    </location>
</feature>
<feature type="transmembrane region" description="Helical" evidence="4">
    <location>
        <begin position="250"/>
        <end position="273"/>
    </location>
</feature>
<gene>
    <name evidence="5" type="ORF">GGR37_002519</name>
</gene>
<feature type="transmembrane region" description="Helical" evidence="4">
    <location>
        <begin position="341"/>
        <end position="364"/>
    </location>
</feature>
<feature type="transmembrane region" description="Helical" evidence="4">
    <location>
        <begin position="307"/>
        <end position="329"/>
    </location>
</feature>
<dbReference type="RefSeq" id="WP_144904009.1">
    <property type="nucleotide sequence ID" value="NZ_JACHOA010000004.1"/>
</dbReference>
<dbReference type="Gene3D" id="1.20.1250.20">
    <property type="entry name" value="MFS general substrate transporter like domains"/>
    <property type="match status" value="2"/>
</dbReference>
<feature type="transmembrane region" description="Helical" evidence="4">
    <location>
        <begin position="85"/>
        <end position="104"/>
    </location>
</feature>
<keyword evidence="3 4" id="KW-0472">Membrane</keyword>
<dbReference type="InterPro" id="IPR036259">
    <property type="entry name" value="MFS_trans_sf"/>
</dbReference>
<feature type="transmembrane region" description="Helical" evidence="4">
    <location>
        <begin position="59"/>
        <end position="78"/>
    </location>
</feature>
<feature type="transmembrane region" description="Helical" evidence="4">
    <location>
        <begin position="174"/>
        <end position="192"/>
    </location>
</feature>
<evidence type="ECO:0000256" key="4">
    <source>
        <dbReference type="SAM" id="Phobius"/>
    </source>
</evidence>
<comment type="caution">
    <text evidence="5">The sequence shown here is derived from an EMBL/GenBank/DDBJ whole genome shotgun (WGS) entry which is preliminary data.</text>
</comment>
<evidence type="ECO:0000313" key="5">
    <source>
        <dbReference type="EMBL" id="MBB4614233.1"/>
    </source>
</evidence>
<keyword evidence="6" id="KW-1185">Reference proteome</keyword>
<sequence>MTTSDPPSPRIEEWRSNWLVVVGSALGIATGMGVFSFVSSQFILPLQAEFGWSRTSQSLALNAQILAGLLAPAFGLLVDRFGARAIAAACFPLVAATYFGLAAMPNSLAAFYGLMLALPMFGMGTAGIVFSRAVLACFNQSRGLALAASRLGVAVAGVLLPIMCYGTIARFGWRGGYVLLGLLALLVGWPATRLLRRRGVSRGGNVSLSGFVQLLRNRHVLILCGAVSLTLGPIVGIIGQLQPILSGKGLALQAAAALGGVLAASIFAGTILTGALIDRVWAPLIGCLFTIAAACGCLMLSAETLSVNWAIAALALIGLGQGAEIDLAGFMIARYLGIEQLAAIFGITITAISIASALCGIAVAACYDHLATYDPALIAGAGLLVVAAILYLAMGRYPEPELEK</sequence>
<dbReference type="Proteomes" id="UP000538566">
    <property type="component" value="Unassembled WGS sequence"/>
</dbReference>
<keyword evidence="2 4" id="KW-1133">Transmembrane helix</keyword>
<reference evidence="5 6" key="1">
    <citation type="submission" date="2020-08" db="EMBL/GenBank/DDBJ databases">
        <title>Genomic Encyclopedia of Type Strains, Phase IV (KMG-IV): sequencing the most valuable type-strain genomes for metagenomic binning, comparative biology and taxonomic classification.</title>
        <authorList>
            <person name="Goeker M."/>
        </authorList>
    </citation>
    <scope>NUCLEOTIDE SEQUENCE [LARGE SCALE GENOMIC DNA]</scope>
    <source>
        <strain evidence="5 6">DSM 17507</strain>
    </source>
</reference>
<dbReference type="SUPFAM" id="SSF103473">
    <property type="entry name" value="MFS general substrate transporter"/>
    <property type="match status" value="1"/>
</dbReference>
<dbReference type="PANTHER" id="PTHR11360:SF284">
    <property type="entry name" value="EG:103B4.3 PROTEIN-RELATED"/>
    <property type="match status" value="1"/>
</dbReference>
<accession>A0A7W7AC02</accession>
<feature type="transmembrane region" description="Helical" evidence="4">
    <location>
        <begin position="18"/>
        <end position="39"/>
    </location>
</feature>
<feature type="transmembrane region" description="Helical" evidence="4">
    <location>
        <begin position="280"/>
        <end position="301"/>
    </location>
</feature>
<dbReference type="AlphaFoldDB" id="A0A7W7AC02"/>
<evidence type="ECO:0000256" key="3">
    <source>
        <dbReference type="ARBA" id="ARBA00023136"/>
    </source>
</evidence>
<dbReference type="OrthoDB" id="9796632at2"/>
<name>A0A7W7AC02_9SPHN</name>
<proteinExistence type="predicted"/>
<feature type="transmembrane region" description="Helical" evidence="4">
    <location>
        <begin position="376"/>
        <end position="394"/>
    </location>
</feature>
<protein>
    <submittedName>
        <fullName evidence="5">MFS family permease</fullName>
    </submittedName>
</protein>